<dbReference type="EMBL" id="JAJHNU010000003">
    <property type="protein sequence ID" value="MDN4122015.1"/>
    <property type="molecule type" value="Genomic_DNA"/>
</dbReference>
<accession>A0ABT8ELP0</accession>
<organism evidence="1 2">
    <name type="scientific">Alcaligenes endophyticus</name>
    <dbReference type="NCBI Taxonomy" id="1929088"/>
    <lineage>
        <taxon>Bacteria</taxon>
        <taxon>Pseudomonadati</taxon>
        <taxon>Pseudomonadota</taxon>
        <taxon>Betaproteobacteria</taxon>
        <taxon>Burkholderiales</taxon>
        <taxon>Alcaligenaceae</taxon>
        <taxon>Alcaligenes</taxon>
    </lineage>
</organism>
<name>A0ABT8ELP0_9BURK</name>
<evidence type="ECO:0000313" key="2">
    <source>
        <dbReference type="Proteomes" id="UP001168613"/>
    </source>
</evidence>
<keyword evidence="2" id="KW-1185">Reference proteome</keyword>
<proteinExistence type="predicted"/>
<evidence type="ECO:0008006" key="3">
    <source>
        <dbReference type="Google" id="ProtNLM"/>
    </source>
</evidence>
<sequence>MQATSIKRLDEIRNECRKMVNQRALLSAAAAVVPIPGVDFGTDVAILMKIIPQINARFGLGPTEVDSMSPELQKLVIVGGATMGLGLVGRVLTTDRVVNVLLKLGAKKLAGKYGAKYIPVIGSAISSTISYVVLRKVGHAHIEECYELARRLSMALRKPDASHHVSTNEVEDIELISPSKK</sequence>
<comment type="caution">
    <text evidence="1">The sequence shown here is derived from an EMBL/GenBank/DDBJ whole genome shotgun (WGS) entry which is preliminary data.</text>
</comment>
<dbReference type="Proteomes" id="UP001168613">
    <property type="component" value="Unassembled WGS sequence"/>
</dbReference>
<gene>
    <name evidence="1" type="ORF">LMS43_12020</name>
</gene>
<reference evidence="1" key="1">
    <citation type="submission" date="2021-11" db="EMBL/GenBank/DDBJ databases">
        <title>Draft genome sequence of Alcaligenes endophyticus type strain CCUG 75668T.</title>
        <authorList>
            <person name="Salva-Serra F."/>
            <person name="Duran R.E."/>
            <person name="Seeger M."/>
            <person name="Moore E.R.B."/>
            <person name="Jaen-Luchoro D."/>
        </authorList>
    </citation>
    <scope>NUCLEOTIDE SEQUENCE</scope>
    <source>
        <strain evidence="1">CCUG 75668</strain>
    </source>
</reference>
<protein>
    <recommendedName>
        <fullName evidence="3">DUF697 domain-containing protein</fullName>
    </recommendedName>
</protein>
<dbReference type="RefSeq" id="WP_266122980.1">
    <property type="nucleotide sequence ID" value="NZ_JAJHNU010000003.1"/>
</dbReference>
<evidence type="ECO:0000313" key="1">
    <source>
        <dbReference type="EMBL" id="MDN4122015.1"/>
    </source>
</evidence>